<accession>A0A1X2HYE8</accession>
<dbReference type="OrthoDB" id="438641at2759"/>
<dbReference type="InterPro" id="IPR001214">
    <property type="entry name" value="SET_dom"/>
</dbReference>
<gene>
    <name evidence="8" type="ORF">BCR42DRAFT_362084</name>
</gene>
<name>A0A1X2HYE8_9FUNG</name>
<dbReference type="Gene3D" id="6.10.140.2220">
    <property type="match status" value="1"/>
</dbReference>
<dbReference type="AlphaFoldDB" id="A0A1X2HYE8"/>
<proteinExistence type="predicted"/>
<dbReference type="CDD" id="cd20071">
    <property type="entry name" value="SET_SMYD"/>
    <property type="match status" value="1"/>
</dbReference>
<keyword evidence="9" id="KW-1185">Reference proteome</keyword>
<sequence>MADSGKLIPEEDALCESIQQLKIDNPEWGIKSVYNEIVKAHENWQVSEKRVKKIMQAQGLTQTSSPNDAAKSLKIVKSGVADDPSIPVSFIDPKLDFQSFSSNIMAKMVDNVTGKGLFAAKDIKKDDIIFTETPLVYFPPWEGFTMARTGEACGLCCKPFTRAIRMGVRCSHCDIMYCSKQCRTTAIETFHPLECPALNPHMRDFMNFCAGEQWQAPMAVARMYCHMMLAHQRGELETVLMHYNAFATVNQAERQAKETEWIFMEHPTRELWTKARAKLTKALHPPPKKCKINTPLPDDLANQLFNDEDTFLNYLGKFNINNQNGGMYLVHSHINHNCTPNVSIDYPTTQQTQYKLMVRAIRDIKKGEQLFESYVNPRWNKETRQNYLNKSYMFECQCERCNNDGPLTDELRKGLRLRAE</sequence>
<keyword evidence="1" id="KW-0489">Methyltransferase</keyword>
<keyword evidence="3" id="KW-0949">S-adenosyl-L-methionine</keyword>
<keyword evidence="2" id="KW-0808">Transferase</keyword>
<dbReference type="PANTHER" id="PTHR46402:SF2">
    <property type="entry name" value="HISTONE-LYSINE N-TRIMETHYLTRANSFERASE SMYD5"/>
    <property type="match status" value="1"/>
</dbReference>
<comment type="catalytic activity">
    <reaction evidence="6">
        <text>L-lysyl-[histone] + S-adenosyl-L-methionine = N(6)-methyl-L-lysyl-[histone] + S-adenosyl-L-homocysteine + H(+)</text>
        <dbReference type="Rhea" id="RHEA:10024"/>
        <dbReference type="Rhea" id="RHEA-COMP:9845"/>
        <dbReference type="Rhea" id="RHEA-COMP:9846"/>
        <dbReference type="ChEBI" id="CHEBI:15378"/>
        <dbReference type="ChEBI" id="CHEBI:29969"/>
        <dbReference type="ChEBI" id="CHEBI:57856"/>
        <dbReference type="ChEBI" id="CHEBI:59789"/>
        <dbReference type="ChEBI" id="CHEBI:61929"/>
    </reaction>
    <physiologicalReaction direction="left-to-right" evidence="6">
        <dbReference type="Rhea" id="RHEA:10025"/>
    </physiologicalReaction>
</comment>
<evidence type="ECO:0000256" key="3">
    <source>
        <dbReference type="ARBA" id="ARBA00022691"/>
    </source>
</evidence>
<evidence type="ECO:0000313" key="9">
    <source>
        <dbReference type="Proteomes" id="UP000193560"/>
    </source>
</evidence>
<evidence type="ECO:0000256" key="5">
    <source>
        <dbReference type="ARBA" id="ARBA00044528"/>
    </source>
</evidence>
<dbReference type="PANTHER" id="PTHR46402">
    <property type="entry name" value="SET AND MYND DOMAIN-CONTAINING PROTEIN 5"/>
    <property type="match status" value="1"/>
</dbReference>
<evidence type="ECO:0000259" key="7">
    <source>
        <dbReference type="PROSITE" id="PS50280"/>
    </source>
</evidence>
<feature type="domain" description="SET" evidence="7">
    <location>
        <begin position="95"/>
        <end position="375"/>
    </location>
</feature>
<comment type="caution">
    <text evidence="8">The sequence shown here is derived from an EMBL/GenBank/DDBJ whole genome shotgun (WGS) entry which is preliminary data.</text>
</comment>
<dbReference type="SMART" id="SM00317">
    <property type="entry name" value="SET"/>
    <property type="match status" value="1"/>
</dbReference>
<dbReference type="GO" id="GO:0045814">
    <property type="term" value="P:negative regulation of gene expression, epigenetic"/>
    <property type="evidence" value="ECO:0007669"/>
    <property type="project" value="TreeGrafter"/>
</dbReference>
<dbReference type="InterPro" id="IPR046341">
    <property type="entry name" value="SET_dom_sf"/>
</dbReference>
<dbReference type="SUPFAM" id="SSF82199">
    <property type="entry name" value="SET domain"/>
    <property type="match status" value="1"/>
</dbReference>
<dbReference type="GO" id="GO:0042799">
    <property type="term" value="F:histone H4K20 methyltransferase activity"/>
    <property type="evidence" value="ECO:0007669"/>
    <property type="project" value="TreeGrafter"/>
</dbReference>
<dbReference type="Pfam" id="PF00856">
    <property type="entry name" value="SET"/>
    <property type="match status" value="1"/>
</dbReference>
<evidence type="ECO:0000256" key="2">
    <source>
        <dbReference type="ARBA" id="ARBA00022679"/>
    </source>
</evidence>
<organism evidence="8 9">
    <name type="scientific">Absidia repens</name>
    <dbReference type="NCBI Taxonomy" id="90262"/>
    <lineage>
        <taxon>Eukaryota</taxon>
        <taxon>Fungi</taxon>
        <taxon>Fungi incertae sedis</taxon>
        <taxon>Mucoromycota</taxon>
        <taxon>Mucoromycotina</taxon>
        <taxon>Mucoromycetes</taxon>
        <taxon>Mucorales</taxon>
        <taxon>Cunninghamellaceae</taxon>
        <taxon>Absidia</taxon>
    </lineage>
</organism>
<evidence type="ECO:0000256" key="6">
    <source>
        <dbReference type="ARBA" id="ARBA00048619"/>
    </source>
</evidence>
<dbReference type="Proteomes" id="UP000193560">
    <property type="component" value="Unassembled WGS sequence"/>
</dbReference>
<dbReference type="STRING" id="90262.A0A1X2HYE8"/>
<evidence type="ECO:0000256" key="1">
    <source>
        <dbReference type="ARBA" id="ARBA00022603"/>
    </source>
</evidence>
<evidence type="ECO:0000313" key="8">
    <source>
        <dbReference type="EMBL" id="ORZ05105.1"/>
    </source>
</evidence>
<dbReference type="Gene3D" id="2.170.270.10">
    <property type="entry name" value="SET domain"/>
    <property type="match status" value="1"/>
</dbReference>
<dbReference type="PROSITE" id="PS50280">
    <property type="entry name" value="SET"/>
    <property type="match status" value="1"/>
</dbReference>
<dbReference type="EMBL" id="MCGE01000046">
    <property type="protein sequence ID" value="ORZ05105.1"/>
    <property type="molecule type" value="Genomic_DNA"/>
</dbReference>
<dbReference type="Gene3D" id="1.10.220.160">
    <property type="match status" value="1"/>
</dbReference>
<evidence type="ECO:0000256" key="4">
    <source>
        <dbReference type="ARBA" id="ARBA00042380"/>
    </source>
</evidence>
<dbReference type="GO" id="GO:0032259">
    <property type="term" value="P:methylation"/>
    <property type="evidence" value="ECO:0007669"/>
    <property type="project" value="UniProtKB-KW"/>
</dbReference>
<reference evidence="8 9" key="1">
    <citation type="submission" date="2016-07" db="EMBL/GenBank/DDBJ databases">
        <title>Pervasive Adenine N6-methylation of Active Genes in Fungi.</title>
        <authorList>
            <consortium name="DOE Joint Genome Institute"/>
            <person name="Mondo S.J."/>
            <person name="Dannebaum R.O."/>
            <person name="Kuo R.C."/>
            <person name="Labutti K."/>
            <person name="Haridas S."/>
            <person name="Kuo A."/>
            <person name="Salamov A."/>
            <person name="Ahrendt S.R."/>
            <person name="Lipzen A."/>
            <person name="Sullivan W."/>
            <person name="Andreopoulos W.B."/>
            <person name="Clum A."/>
            <person name="Lindquist E."/>
            <person name="Daum C."/>
            <person name="Ramamoorthy G.K."/>
            <person name="Gryganskyi A."/>
            <person name="Culley D."/>
            <person name="Magnuson J.K."/>
            <person name="James T.Y."/>
            <person name="O'Malley M.A."/>
            <person name="Stajich J.E."/>
            <person name="Spatafora J.W."/>
            <person name="Visel A."/>
            <person name="Grigoriev I.V."/>
        </authorList>
    </citation>
    <scope>NUCLEOTIDE SEQUENCE [LARGE SCALE GENOMIC DNA]</scope>
    <source>
        <strain evidence="8 9">NRRL 1336</strain>
    </source>
</reference>
<protein>
    <recommendedName>
        <fullName evidence="5">Histone-lysine N-methyltransferase SET5</fullName>
    </recommendedName>
    <alternativeName>
        <fullName evidence="4">SET domain-containing protein 5</fullName>
    </alternativeName>
</protein>